<sequence length="253" mass="28580">MKNQNDDDIILNWQNVSYSARSSFGTKKIPILHNINIQLNKSTTLALIGSNGAGKTTTLLLGAGVLRPTCGSVFLYNTPVSDIPVKKRLGFLAEIQHSYKNLKLNEWLSMLGQLSGIEKKTLTKRIDILIDLLELKTLYKRGLKTFSKGQLQRASLAQAILHDPDVLILDEPMSGLDSYWRYHFTSFLKYFKSKGGSIIFSSHVLTDIEEIADYVAFIEKGTIKWKADVSDFAKFIHHSNIRKDFKRLESVTV</sequence>
<dbReference type="EC" id="3.6.3.25" evidence="5"/>
<dbReference type="InterPro" id="IPR003439">
    <property type="entry name" value="ABC_transporter-like_ATP-bd"/>
</dbReference>
<feature type="domain" description="ABC transporter" evidence="4">
    <location>
        <begin position="11"/>
        <end position="245"/>
    </location>
</feature>
<dbReference type="GO" id="GO:0005524">
    <property type="term" value="F:ATP binding"/>
    <property type="evidence" value="ECO:0007669"/>
    <property type="project" value="UniProtKB-KW"/>
</dbReference>
<evidence type="ECO:0000259" key="4">
    <source>
        <dbReference type="PROSITE" id="PS50893"/>
    </source>
</evidence>
<dbReference type="Gene3D" id="3.40.50.300">
    <property type="entry name" value="P-loop containing nucleotide triphosphate hydrolases"/>
    <property type="match status" value="1"/>
</dbReference>
<keyword evidence="5" id="KW-0378">Hydrolase</keyword>
<reference evidence="5 6" key="1">
    <citation type="submission" date="2017-03" db="EMBL/GenBank/DDBJ databases">
        <authorList>
            <person name="Afonso C.L."/>
            <person name="Miller P.J."/>
            <person name="Scott M.A."/>
            <person name="Spackman E."/>
            <person name="Goraichik I."/>
            <person name="Dimitrov K.M."/>
            <person name="Suarez D.L."/>
            <person name="Swayne D.E."/>
        </authorList>
    </citation>
    <scope>NUCLEOTIDE SEQUENCE [LARGE SCALE GENOMIC DNA]</scope>
    <source>
        <strain evidence="5">PRJEB14757</strain>
    </source>
</reference>
<accession>A0A1W1HLC8</accession>
<dbReference type="PROSITE" id="PS00211">
    <property type="entry name" value="ABC_TRANSPORTER_1"/>
    <property type="match status" value="1"/>
</dbReference>
<proteinExistence type="predicted"/>
<keyword evidence="3" id="KW-0067">ATP-binding</keyword>
<dbReference type="SUPFAM" id="SSF52540">
    <property type="entry name" value="P-loop containing nucleoside triphosphate hydrolases"/>
    <property type="match status" value="1"/>
</dbReference>
<dbReference type="RefSeq" id="WP_080803330.1">
    <property type="nucleotide sequence ID" value="NZ_LT828544.1"/>
</dbReference>
<dbReference type="AlphaFoldDB" id="A0A1W1HLC8"/>
<dbReference type="CDD" id="cd03230">
    <property type="entry name" value="ABC_DR_subfamily_A"/>
    <property type="match status" value="1"/>
</dbReference>
<dbReference type="InterPro" id="IPR051782">
    <property type="entry name" value="ABC_Transporter_VariousFunc"/>
</dbReference>
<evidence type="ECO:0000313" key="5">
    <source>
        <dbReference type="EMBL" id="SLM33158.1"/>
    </source>
</evidence>
<dbReference type="PROSITE" id="PS50893">
    <property type="entry name" value="ABC_TRANSPORTER_2"/>
    <property type="match status" value="1"/>
</dbReference>
<name>A0A1W1HLC8_9BACT</name>
<dbReference type="GO" id="GO:0016887">
    <property type="term" value="F:ATP hydrolysis activity"/>
    <property type="evidence" value="ECO:0007669"/>
    <property type="project" value="InterPro"/>
</dbReference>
<dbReference type="PANTHER" id="PTHR42939:SF1">
    <property type="entry name" value="ABC TRANSPORTER ATP-BINDING PROTEIN ALBC-RELATED"/>
    <property type="match status" value="1"/>
</dbReference>
<dbReference type="PANTHER" id="PTHR42939">
    <property type="entry name" value="ABC TRANSPORTER ATP-BINDING PROTEIN ALBC-RELATED"/>
    <property type="match status" value="1"/>
</dbReference>
<evidence type="ECO:0000256" key="1">
    <source>
        <dbReference type="ARBA" id="ARBA00022448"/>
    </source>
</evidence>
<evidence type="ECO:0000256" key="2">
    <source>
        <dbReference type="ARBA" id="ARBA00022741"/>
    </source>
</evidence>
<dbReference type="Proteomes" id="UP000191931">
    <property type="component" value="Unassembled WGS sequence"/>
</dbReference>
<protein>
    <submittedName>
        <fullName evidence="5">Putative Sulfate-transporting ATPase</fullName>
        <ecNumber evidence="5">3.6.3.25</ecNumber>
    </submittedName>
</protein>
<dbReference type="InterPro" id="IPR003593">
    <property type="entry name" value="AAA+_ATPase"/>
</dbReference>
<dbReference type="Pfam" id="PF00005">
    <property type="entry name" value="ABC_tran"/>
    <property type="match status" value="1"/>
</dbReference>
<keyword evidence="2" id="KW-0547">Nucleotide-binding</keyword>
<organism evidence="5 6">
    <name type="scientific">Desulfamplus magnetovallimortis</name>
    <dbReference type="NCBI Taxonomy" id="1246637"/>
    <lineage>
        <taxon>Bacteria</taxon>
        <taxon>Pseudomonadati</taxon>
        <taxon>Thermodesulfobacteriota</taxon>
        <taxon>Desulfobacteria</taxon>
        <taxon>Desulfobacterales</taxon>
        <taxon>Desulfobacteraceae</taxon>
        <taxon>Desulfamplus</taxon>
    </lineage>
</organism>
<dbReference type="EMBL" id="FWEV01000337">
    <property type="protein sequence ID" value="SLM33158.1"/>
    <property type="molecule type" value="Genomic_DNA"/>
</dbReference>
<dbReference type="OrthoDB" id="9809450at2"/>
<evidence type="ECO:0000256" key="3">
    <source>
        <dbReference type="ARBA" id="ARBA00022840"/>
    </source>
</evidence>
<dbReference type="STRING" id="1246637.MTBBW1_900025"/>
<keyword evidence="1" id="KW-0813">Transport</keyword>
<keyword evidence="6" id="KW-1185">Reference proteome</keyword>
<dbReference type="SMART" id="SM00382">
    <property type="entry name" value="AAA"/>
    <property type="match status" value="1"/>
</dbReference>
<dbReference type="InterPro" id="IPR017871">
    <property type="entry name" value="ABC_transporter-like_CS"/>
</dbReference>
<gene>
    <name evidence="5" type="ORF">MTBBW1_900025</name>
</gene>
<dbReference type="InterPro" id="IPR027417">
    <property type="entry name" value="P-loop_NTPase"/>
</dbReference>
<evidence type="ECO:0000313" key="6">
    <source>
        <dbReference type="Proteomes" id="UP000191931"/>
    </source>
</evidence>